<evidence type="ECO:0000313" key="1">
    <source>
        <dbReference type="EMBL" id="KAI3792811.1"/>
    </source>
</evidence>
<protein>
    <submittedName>
        <fullName evidence="1">Uncharacterized protein</fullName>
    </submittedName>
</protein>
<gene>
    <name evidence="1" type="ORF">L2E82_06702</name>
</gene>
<reference evidence="2" key="1">
    <citation type="journal article" date="2022" name="Mol. Ecol. Resour.">
        <title>The genomes of chicory, endive, great burdock and yacon provide insights into Asteraceae palaeo-polyploidization history and plant inulin production.</title>
        <authorList>
            <person name="Fan W."/>
            <person name="Wang S."/>
            <person name="Wang H."/>
            <person name="Wang A."/>
            <person name="Jiang F."/>
            <person name="Liu H."/>
            <person name="Zhao H."/>
            <person name="Xu D."/>
            <person name="Zhang Y."/>
        </authorList>
    </citation>
    <scope>NUCLEOTIDE SEQUENCE [LARGE SCALE GENOMIC DNA]</scope>
    <source>
        <strain evidence="2">cv. Punajuju</strain>
    </source>
</reference>
<dbReference type="Proteomes" id="UP001055811">
    <property type="component" value="Linkage Group LG01"/>
</dbReference>
<keyword evidence="2" id="KW-1185">Reference proteome</keyword>
<comment type="caution">
    <text evidence="1">The sequence shown here is derived from an EMBL/GenBank/DDBJ whole genome shotgun (WGS) entry which is preliminary data.</text>
</comment>
<evidence type="ECO:0000313" key="2">
    <source>
        <dbReference type="Proteomes" id="UP001055811"/>
    </source>
</evidence>
<sequence>MMSLKGTLPLSNIFITATLLVLMLKIMPPQCMLTCLLLPSLSKHIRFNSSNFTDMDTGTLHVSPTHDKVMEVSSSRLSSPIAASRPPNTHLVTPIAPDTATSLHQINGSLQTLIGYVMVLLARLGIVESDVAEIKQVTAEGEQGATIHKEDMSFELSQDLQPIAIRSKKLTATTTSSALKSYKRMNMVSSIKEKATE</sequence>
<proteinExistence type="predicted"/>
<reference evidence="1 2" key="2">
    <citation type="journal article" date="2022" name="Mol. Ecol. Resour.">
        <title>The genomes of chicory, endive, great burdock and yacon provide insights into Asteraceae paleo-polyploidization history and plant inulin production.</title>
        <authorList>
            <person name="Fan W."/>
            <person name="Wang S."/>
            <person name="Wang H."/>
            <person name="Wang A."/>
            <person name="Jiang F."/>
            <person name="Liu H."/>
            <person name="Zhao H."/>
            <person name="Xu D."/>
            <person name="Zhang Y."/>
        </authorList>
    </citation>
    <scope>NUCLEOTIDE SEQUENCE [LARGE SCALE GENOMIC DNA]</scope>
    <source>
        <strain evidence="2">cv. Punajuju</strain>
        <tissue evidence="1">Leaves</tissue>
    </source>
</reference>
<dbReference type="EMBL" id="CM042009">
    <property type="protein sequence ID" value="KAI3792811.1"/>
    <property type="molecule type" value="Genomic_DNA"/>
</dbReference>
<name>A0ACB9HBU3_CICIN</name>
<accession>A0ACB9HBU3</accession>
<organism evidence="1 2">
    <name type="scientific">Cichorium intybus</name>
    <name type="common">Chicory</name>
    <dbReference type="NCBI Taxonomy" id="13427"/>
    <lineage>
        <taxon>Eukaryota</taxon>
        <taxon>Viridiplantae</taxon>
        <taxon>Streptophyta</taxon>
        <taxon>Embryophyta</taxon>
        <taxon>Tracheophyta</taxon>
        <taxon>Spermatophyta</taxon>
        <taxon>Magnoliopsida</taxon>
        <taxon>eudicotyledons</taxon>
        <taxon>Gunneridae</taxon>
        <taxon>Pentapetalae</taxon>
        <taxon>asterids</taxon>
        <taxon>campanulids</taxon>
        <taxon>Asterales</taxon>
        <taxon>Asteraceae</taxon>
        <taxon>Cichorioideae</taxon>
        <taxon>Cichorieae</taxon>
        <taxon>Cichoriinae</taxon>
        <taxon>Cichorium</taxon>
    </lineage>
</organism>